<reference evidence="1" key="1">
    <citation type="submission" date="2020-05" db="EMBL/GenBank/DDBJ databases">
        <authorList>
            <person name="Chiriac C."/>
            <person name="Salcher M."/>
            <person name="Ghai R."/>
            <person name="Kavagutti S V."/>
        </authorList>
    </citation>
    <scope>NUCLEOTIDE SEQUENCE</scope>
</reference>
<evidence type="ECO:0000313" key="1">
    <source>
        <dbReference type="EMBL" id="CAB5187243.1"/>
    </source>
</evidence>
<gene>
    <name evidence="1" type="ORF">UFOVP159_20</name>
</gene>
<accession>A0A6J7WE14</accession>
<dbReference type="Gene3D" id="4.10.410.40">
    <property type="match status" value="1"/>
</dbReference>
<protein>
    <submittedName>
        <fullName evidence="1">Uncharacterized protein</fullName>
    </submittedName>
</protein>
<dbReference type="EMBL" id="LR798209">
    <property type="protein sequence ID" value="CAB5187243.1"/>
    <property type="molecule type" value="Genomic_DNA"/>
</dbReference>
<proteinExistence type="predicted"/>
<name>A0A6J7WE14_9CAUD</name>
<sequence length="173" mass="17750">MALPNKILPGFAAALWMQTGATPTPIVPDNLDVWTGDIGDIVGTAANGTGTDGILVPVEAVPAFGQDDAVANFSVAGSRQSDKIPTQSAPTSLSITAAWNPSDAALLLIRGDATSGVIDRTFVVTATAGSNTVAYAFNGRVSQFTIDAAPGAEAKCNFTVHPRGNQYGWSNNT</sequence>
<organism evidence="1">
    <name type="scientific">uncultured Caudovirales phage</name>
    <dbReference type="NCBI Taxonomy" id="2100421"/>
    <lineage>
        <taxon>Viruses</taxon>
        <taxon>Duplodnaviria</taxon>
        <taxon>Heunggongvirae</taxon>
        <taxon>Uroviricota</taxon>
        <taxon>Caudoviricetes</taxon>
        <taxon>Peduoviridae</taxon>
        <taxon>Maltschvirus</taxon>
        <taxon>Maltschvirus maltsch</taxon>
    </lineage>
</organism>